<organism evidence="7 8">
    <name type="scientific">Jaapia argillacea MUCL 33604</name>
    <dbReference type="NCBI Taxonomy" id="933084"/>
    <lineage>
        <taxon>Eukaryota</taxon>
        <taxon>Fungi</taxon>
        <taxon>Dikarya</taxon>
        <taxon>Basidiomycota</taxon>
        <taxon>Agaricomycotina</taxon>
        <taxon>Agaricomycetes</taxon>
        <taxon>Agaricomycetidae</taxon>
        <taxon>Jaapiales</taxon>
        <taxon>Jaapiaceae</taxon>
        <taxon>Jaapia</taxon>
    </lineage>
</organism>
<evidence type="ECO:0000313" key="8">
    <source>
        <dbReference type="Proteomes" id="UP000027265"/>
    </source>
</evidence>
<keyword evidence="1" id="KW-0479">Metal-binding</keyword>
<dbReference type="InterPro" id="IPR018957">
    <property type="entry name" value="Znf_C3HC4_RING-type"/>
</dbReference>
<keyword evidence="3" id="KW-0862">Zinc</keyword>
<name>A0A067QIJ5_9AGAM</name>
<keyword evidence="2 4" id="KW-0863">Zinc-finger</keyword>
<dbReference type="OrthoDB" id="6105938at2759"/>
<dbReference type="SMART" id="SM00184">
    <property type="entry name" value="RING"/>
    <property type="match status" value="1"/>
</dbReference>
<feature type="domain" description="RING-type" evidence="6">
    <location>
        <begin position="213"/>
        <end position="266"/>
    </location>
</feature>
<dbReference type="Proteomes" id="UP000027265">
    <property type="component" value="Unassembled WGS sequence"/>
</dbReference>
<dbReference type="GO" id="GO:0008270">
    <property type="term" value="F:zinc ion binding"/>
    <property type="evidence" value="ECO:0007669"/>
    <property type="project" value="UniProtKB-KW"/>
</dbReference>
<evidence type="ECO:0000313" key="7">
    <source>
        <dbReference type="EMBL" id="KDQ63342.1"/>
    </source>
</evidence>
<dbReference type="InterPro" id="IPR001841">
    <property type="entry name" value="Znf_RING"/>
</dbReference>
<dbReference type="Pfam" id="PF00097">
    <property type="entry name" value="zf-C3HC4"/>
    <property type="match status" value="1"/>
</dbReference>
<reference evidence="8" key="1">
    <citation type="journal article" date="2014" name="Proc. Natl. Acad. Sci. U.S.A.">
        <title>Extensive sampling of basidiomycete genomes demonstrates inadequacy of the white-rot/brown-rot paradigm for wood decay fungi.</title>
        <authorList>
            <person name="Riley R."/>
            <person name="Salamov A.A."/>
            <person name="Brown D.W."/>
            <person name="Nagy L.G."/>
            <person name="Floudas D."/>
            <person name="Held B.W."/>
            <person name="Levasseur A."/>
            <person name="Lombard V."/>
            <person name="Morin E."/>
            <person name="Otillar R."/>
            <person name="Lindquist E.A."/>
            <person name="Sun H."/>
            <person name="LaButti K.M."/>
            <person name="Schmutz J."/>
            <person name="Jabbour D."/>
            <person name="Luo H."/>
            <person name="Baker S.E."/>
            <person name="Pisabarro A.G."/>
            <person name="Walton J.D."/>
            <person name="Blanchette R.A."/>
            <person name="Henrissat B."/>
            <person name="Martin F."/>
            <person name="Cullen D."/>
            <person name="Hibbett D.S."/>
            <person name="Grigoriev I.V."/>
        </authorList>
    </citation>
    <scope>NUCLEOTIDE SEQUENCE [LARGE SCALE GENOMIC DNA]</scope>
    <source>
        <strain evidence="8">MUCL 33604</strain>
    </source>
</reference>
<dbReference type="EMBL" id="KL197710">
    <property type="protein sequence ID" value="KDQ63342.1"/>
    <property type="molecule type" value="Genomic_DNA"/>
</dbReference>
<keyword evidence="8" id="KW-1185">Reference proteome</keyword>
<evidence type="ECO:0000256" key="2">
    <source>
        <dbReference type="ARBA" id="ARBA00022771"/>
    </source>
</evidence>
<dbReference type="Gene3D" id="3.30.40.10">
    <property type="entry name" value="Zinc/RING finger domain, C3HC4 (zinc finger)"/>
    <property type="match status" value="1"/>
</dbReference>
<dbReference type="AlphaFoldDB" id="A0A067QIJ5"/>
<evidence type="ECO:0000256" key="5">
    <source>
        <dbReference type="SAM" id="MobiDB-lite"/>
    </source>
</evidence>
<dbReference type="HOGENOM" id="CLU_076401_0_0_1"/>
<evidence type="ECO:0000256" key="4">
    <source>
        <dbReference type="PROSITE-ProRule" id="PRU00175"/>
    </source>
</evidence>
<evidence type="ECO:0000256" key="1">
    <source>
        <dbReference type="ARBA" id="ARBA00022723"/>
    </source>
</evidence>
<accession>A0A067QIJ5</accession>
<gene>
    <name evidence="7" type="ORF">JAAARDRAFT_29362</name>
</gene>
<proteinExistence type="predicted"/>
<feature type="region of interest" description="Disordered" evidence="5">
    <location>
        <begin position="166"/>
        <end position="194"/>
    </location>
</feature>
<dbReference type="SUPFAM" id="SSF57850">
    <property type="entry name" value="RING/U-box"/>
    <property type="match status" value="1"/>
</dbReference>
<dbReference type="InterPro" id="IPR013083">
    <property type="entry name" value="Znf_RING/FYVE/PHD"/>
</dbReference>
<evidence type="ECO:0000259" key="6">
    <source>
        <dbReference type="PROSITE" id="PS50089"/>
    </source>
</evidence>
<dbReference type="STRING" id="933084.A0A067QIJ5"/>
<protein>
    <recommendedName>
        <fullName evidence="6">RING-type domain-containing protein</fullName>
    </recommendedName>
</protein>
<dbReference type="InParanoid" id="A0A067QIJ5"/>
<sequence length="314" mass="33345">MSDEGYMCLLEGCSQEGREEFVGYCSPAHGAAAILRGEAEPCIQCSVLPQMKQGLCMVCCDLLASLQLADQDSDEEDLSPTAGPSSVALSHVELCPLGDCLKAARDECHGYCSADHARTAVSLGDIKGCVMCETEPMAEGRFCITCVDRLARAQLSMVSTNVAGFDERSASSTPSHHPPPTIPQAGPSHVTRSDSNTSKYVSLVSALQQTLTCQLCSSLYALPHTLPCGHTACYACLFKWFTSSVPEGELVSECLGLVNRTCPYCRGVISGKPAEARELRDVVGALVDSGLVDEDEERREGGLGVGDAWCGMFG</sequence>
<dbReference type="PROSITE" id="PS50089">
    <property type="entry name" value="ZF_RING_2"/>
    <property type="match status" value="1"/>
</dbReference>
<evidence type="ECO:0000256" key="3">
    <source>
        <dbReference type="ARBA" id="ARBA00022833"/>
    </source>
</evidence>